<organism evidence="1 2">
    <name type="scientific">Burkholderia aenigmatica</name>
    <dbReference type="NCBI Taxonomy" id="2015348"/>
    <lineage>
        <taxon>Bacteria</taxon>
        <taxon>Pseudomonadati</taxon>
        <taxon>Pseudomonadota</taxon>
        <taxon>Betaproteobacteria</taxon>
        <taxon>Burkholderiales</taxon>
        <taxon>Burkholderiaceae</taxon>
        <taxon>Burkholderia</taxon>
        <taxon>Burkholderia cepacia complex</taxon>
    </lineage>
</organism>
<dbReference type="AlphaFoldDB" id="A0A6J5J6R6"/>
<dbReference type="RefSeq" id="WP_175222302.1">
    <property type="nucleotide sequence ID" value="NZ_CABWIL020000015.1"/>
</dbReference>
<reference evidence="1 2" key="1">
    <citation type="submission" date="2020-04" db="EMBL/GenBank/DDBJ databases">
        <authorList>
            <person name="Depoorter E."/>
        </authorList>
    </citation>
    <scope>NUCLEOTIDE SEQUENCE [LARGE SCALE GENOMIC DNA]</scope>
    <source>
        <strain evidence="1 2">BCC0217</strain>
    </source>
</reference>
<sequence>MSRQPDLFAGEPLKVTPRMGDSEPRLWVRRLTLWRDAETIIRDIALRPGLNVVWSPDPAEAGDETDSNRLGHGSGKTLFCRLLRYCLGEQGHSTEEQQQHIAAAFPAGWVTAEVMLCGKQWGVVRPLGLSREHYAVQGQLPQTLLKSPPEQPTGMALLISIES</sequence>
<name>A0A6J5J6R6_9BURK</name>
<gene>
    <name evidence="1" type="ORF">BLA3211_04378</name>
</gene>
<accession>A0A6J5J6R6</accession>
<proteinExistence type="predicted"/>
<protein>
    <submittedName>
        <fullName evidence="1">Uncharacterized protein</fullName>
    </submittedName>
</protein>
<evidence type="ECO:0000313" key="1">
    <source>
        <dbReference type="EMBL" id="CAB3967274.1"/>
    </source>
</evidence>
<dbReference type="Proteomes" id="UP000494301">
    <property type="component" value="Unassembled WGS sequence"/>
</dbReference>
<dbReference type="EMBL" id="CABWIL020000015">
    <property type="protein sequence ID" value="CAB3967274.1"/>
    <property type="molecule type" value="Genomic_DNA"/>
</dbReference>
<evidence type="ECO:0000313" key="2">
    <source>
        <dbReference type="Proteomes" id="UP000494301"/>
    </source>
</evidence>